<feature type="DNA-binding region" description="H-T-H motif" evidence="4">
    <location>
        <begin position="40"/>
        <end position="59"/>
    </location>
</feature>
<dbReference type="EMBL" id="JMCB01000003">
    <property type="protein sequence ID" value="KFE70451.1"/>
    <property type="molecule type" value="Genomic_DNA"/>
</dbReference>
<dbReference type="PANTHER" id="PTHR30055">
    <property type="entry name" value="HTH-TYPE TRANSCRIPTIONAL REGULATOR RUTR"/>
    <property type="match status" value="1"/>
</dbReference>
<dbReference type="Gene3D" id="1.10.357.10">
    <property type="entry name" value="Tetracycline Repressor, domain 2"/>
    <property type="match status" value="1"/>
</dbReference>
<comment type="caution">
    <text evidence="6">The sequence shown here is derived from an EMBL/GenBank/DDBJ whole genome shotgun (WGS) entry which is preliminary data.</text>
</comment>
<dbReference type="Proteomes" id="UP000028725">
    <property type="component" value="Unassembled WGS sequence"/>
</dbReference>
<dbReference type="SUPFAM" id="SSF46689">
    <property type="entry name" value="Homeodomain-like"/>
    <property type="match status" value="1"/>
</dbReference>
<dbReference type="STRING" id="394096.DB31_5493"/>
<dbReference type="PATRIC" id="fig|394096.3.peg.1972"/>
<dbReference type="AlphaFoldDB" id="A0A085WRY8"/>
<keyword evidence="1" id="KW-0805">Transcription regulation</keyword>
<evidence type="ECO:0000256" key="4">
    <source>
        <dbReference type="PROSITE-ProRule" id="PRU00335"/>
    </source>
</evidence>
<dbReference type="SUPFAM" id="SSF48498">
    <property type="entry name" value="Tetracyclin repressor-like, C-terminal domain"/>
    <property type="match status" value="1"/>
</dbReference>
<evidence type="ECO:0000313" key="6">
    <source>
        <dbReference type="EMBL" id="KFE70451.1"/>
    </source>
</evidence>
<dbReference type="PRINTS" id="PR00455">
    <property type="entry name" value="HTHTETR"/>
</dbReference>
<proteinExistence type="predicted"/>
<dbReference type="GO" id="GO:0000976">
    <property type="term" value="F:transcription cis-regulatory region binding"/>
    <property type="evidence" value="ECO:0007669"/>
    <property type="project" value="TreeGrafter"/>
</dbReference>
<evidence type="ECO:0000256" key="2">
    <source>
        <dbReference type="ARBA" id="ARBA00023125"/>
    </source>
</evidence>
<dbReference type="PANTHER" id="PTHR30055:SF234">
    <property type="entry name" value="HTH-TYPE TRANSCRIPTIONAL REGULATOR BETI"/>
    <property type="match status" value="1"/>
</dbReference>
<evidence type="ECO:0000313" key="7">
    <source>
        <dbReference type="Proteomes" id="UP000028725"/>
    </source>
</evidence>
<evidence type="ECO:0000256" key="1">
    <source>
        <dbReference type="ARBA" id="ARBA00023015"/>
    </source>
</evidence>
<evidence type="ECO:0000259" key="5">
    <source>
        <dbReference type="PROSITE" id="PS50977"/>
    </source>
</evidence>
<protein>
    <submittedName>
        <fullName evidence="6">Transcriptional regulator, TetR family protein</fullName>
    </submittedName>
</protein>
<dbReference type="RefSeq" id="WP_075305922.1">
    <property type="nucleotide sequence ID" value="NZ_JMCB01000003.1"/>
</dbReference>
<dbReference type="PROSITE" id="PS50977">
    <property type="entry name" value="HTH_TETR_2"/>
    <property type="match status" value="1"/>
</dbReference>
<accession>A0A085WRY8</accession>
<keyword evidence="7" id="KW-1185">Reference proteome</keyword>
<dbReference type="InterPro" id="IPR036271">
    <property type="entry name" value="Tet_transcr_reg_TetR-rel_C_sf"/>
</dbReference>
<feature type="domain" description="HTH tetR-type" evidence="5">
    <location>
        <begin position="17"/>
        <end position="77"/>
    </location>
</feature>
<dbReference type="InterPro" id="IPR009057">
    <property type="entry name" value="Homeodomain-like_sf"/>
</dbReference>
<dbReference type="GO" id="GO:0003700">
    <property type="term" value="F:DNA-binding transcription factor activity"/>
    <property type="evidence" value="ECO:0007669"/>
    <property type="project" value="TreeGrafter"/>
</dbReference>
<name>A0A085WRY8_9BACT</name>
<dbReference type="InterPro" id="IPR050109">
    <property type="entry name" value="HTH-type_TetR-like_transc_reg"/>
</dbReference>
<keyword evidence="2 4" id="KW-0238">DNA-binding</keyword>
<dbReference type="InterPro" id="IPR001647">
    <property type="entry name" value="HTH_TetR"/>
</dbReference>
<keyword evidence="3" id="KW-0804">Transcription</keyword>
<dbReference type="Pfam" id="PF00440">
    <property type="entry name" value="TetR_N"/>
    <property type="match status" value="1"/>
</dbReference>
<gene>
    <name evidence="6" type="ORF">DB31_5493</name>
</gene>
<dbReference type="OrthoDB" id="5525420at2"/>
<sequence length="207" mass="22740">MNPRSKSKSPLKERIREAVHGEILSAAERVFGASGLGAAKMEEIATAAGVSVGTLYNHFADREALLTALLDTRRAELLDMLDDVVEQMKSEPFPAQLGRFIGTTVEHLGQHRPLFAMLIEEELHSGRGRLRGKPALRELTARCQRLVEQGLKQGALRKQDAAVYPALLMGFIRGVFAQAMHEDTLRLSPELVQAMVRTFLEGAGARA</sequence>
<organism evidence="6 7">
    <name type="scientific">Hyalangium minutum</name>
    <dbReference type="NCBI Taxonomy" id="394096"/>
    <lineage>
        <taxon>Bacteria</taxon>
        <taxon>Pseudomonadati</taxon>
        <taxon>Myxococcota</taxon>
        <taxon>Myxococcia</taxon>
        <taxon>Myxococcales</taxon>
        <taxon>Cystobacterineae</taxon>
        <taxon>Archangiaceae</taxon>
        <taxon>Hyalangium</taxon>
    </lineage>
</organism>
<reference evidence="6 7" key="1">
    <citation type="submission" date="2014-04" db="EMBL/GenBank/DDBJ databases">
        <title>Genome assembly of Hyalangium minutum DSM 14724.</title>
        <authorList>
            <person name="Sharma G."/>
            <person name="Subramanian S."/>
        </authorList>
    </citation>
    <scope>NUCLEOTIDE SEQUENCE [LARGE SCALE GENOMIC DNA]</scope>
    <source>
        <strain evidence="6 7">DSM 14724</strain>
    </source>
</reference>
<evidence type="ECO:0000256" key="3">
    <source>
        <dbReference type="ARBA" id="ARBA00023163"/>
    </source>
</evidence>